<gene>
    <name evidence="3" type="ORF">PIB30_054760</name>
</gene>
<reference evidence="3 4" key="1">
    <citation type="journal article" date="2023" name="Plants (Basel)">
        <title>Bridging the Gap: Combining Genomics and Transcriptomics Approaches to Understand Stylosanthes scabra, an Orphan Legume from the Brazilian Caatinga.</title>
        <authorList>
            <person name="Ferreira-Neto J.R.C."/>
            <person name="da Silva M.D."/>
            <person name="Binneck E."/>
            <person name="de Melo N.F."/>
            <person name="da Silva R.H."/>
            <person name="de Melo A.L.T.M."/>
            <person name="Pandolfi V."/>
            <person name="Bustamante F.O."/>
            <person name="Brasileiro-Vidal A.C."/>
            <person name="Benko-Iseppon A.M."/>
        </authorList>
    </citation>
    <scope>NUCLEOTIDE SEQUENCE [LARGE SCALE GENOMIC DNA]</scope>
    <source>
        <tissue evidence="3">Leaves</tissue>
    </source>
</reference>
<comment type="caution">
    <text evidence="3">The sequence shown here is derived from an EMBL/GenBank/DDBJ whole genome shotgun (WGS) entry which is preliminary data.</text>
</comment>
<keyword evidence="1" id="KW-0175">Coiled coil</keyword>
<feature type="coiled-coil region" evidence="1">
    <location>
        <begin position="94"/>
        <end position="121"/>
    </location>
</feature>
<keyword evidence="4" id="KW-1185">Reference proteome</keyword>
<evidence type="ECO:0000256" key="2">
    <source>
        <dbReference type="SAM" id="MobiDB-lite"/>
    </source>
</evidence>
<evidence type="ECO:0000313" key="4">
    <source>
        <dbReference type="Proteomes" id="UP001341840"/>
    </source>
</evidence>
<evidence type="ECO:0000313" key="3">
    <source>
        <dbReference type="EMBL" id="MED6185202.1"/>
    </source>
</evidence>
<proteinExistence type="predicted"/>
<protein>
    <submittedName>
        <fullName evidence="3">Uncharacterized protein</fullName>
    </submittedName>
</protein>
<feature type="region of interest" description="Disordered" evidence="2">
    <location>
        <begin position="1"/>
        <end position="39"/>
    </location>
</feature>
<name>A0ABU6WIV7_9FABA</name>
<organism evidence="3 4">
    <name type="scientific">Stylosanthes scabra</name>
    <dbReference type="NCBI Taxonomy" id="79078"/>
    <lineage>
        <taxon>Eukaryota</taxon>
        <taxon>Viridiplantae</taxon>
        <taxon>Streptophyta</taxon>
        <taxon>Embryophyta</taxon>
        <taxon>Tracheophyta</taxon>
        <taxon>Spermatophyta</taxon>
        <taxon>Magnoliopsida</taxon>
        <taxon>eudicotyledons</taxon>
        <taxon>Gunneridae</taxon>
        <taxon>Pentapetalae</taxon>
        <taxon>rosids</taxon>
        <taxon>fabids</taxon>
        <taxon>Fabales</taxon>
        <taxon>Fabaceae</taxon>
        <taxon>Papilionoideae</taxon>
        <taxon>50 kb inversion clade</taxon>
        <taxon>dalbergioids sensu lato</taxon>
        <taxon>Dalbergieae</taxon>
        <taxon>Pterocarpus clade</taxon>
        <taxon>Stylosanthes</taxon>
    </lineage>
</organism>
<dbReference type="Proteomes" id="UP001341840">
    <property type="component" value="Unassembled WGS sequence"/>
</dbReference>
<sequence length="252" mass="28636">MGNAPKQPNFDPHSKTYNPGWRHHPNFGWGGQGNQFQQGNQFNQGQRQFNNNFQQQNPSLVQPNTSKQPSGLELAIQKLTLSTAIFVDGTKNFMNETKATLKNQEASIRNLEVQVGQIAKQLIEKSPNTFPSNTITNPKEESKVIQLRSDACASWWQEGDLDYDSEPERTLLRRRREARRRARQATLEQQLNMAAEHHDDNLNLENNENRVTLGQYINPTADSCGSTMMSEILSEFRTPTGKCTGSYQVIKE</sequence>
<evidence type="ECO:0000256" key="1">
    <source>
        <dbReference type="SAM" id="Coils"/>
    </source>
</evidence>
<dbReference type="EMBL" id="JASCZI010181663">
    <property type="protein sequence ID" value="MED6185202.1"/>
    <property type="molecule type" value="Genomic_DNA"/>
</dbReference>
<accession>A0ABU6WIV7</accession>